<evidence type="ECO:0000256" key="1">
    <source>
        <dbReference type="ARBA" id="ARBA00003257"/>
    </source>
</evidence>
<feature type="chain" id="PRO_5035841346" description="NADH-ubiquinone oxidoreductase chain 2" evidence="19">
    <location>
        <begin position="20"/>
        <end position="326"/>
    </location>
</feature>
<dbReference type="GO" id="GO:0005743">
    <property type="term" value="C:mitochondrial inner membrane"/>
    <property type="evidence" value="ECO:0007669"/>
    <property type="project" value="UniProtKB-SubCell"/>
</dbReference>
<evidence type="ECO:0000256" key="9">
    <source>
        <dbReference type="ARBA" id="ARBA00022792"/>
    </source>
</evidence>
<dbReference type="InterPro" id="IPR050175">
    <property type="entry name" value="Complex_I_Subunit_2"/>
</dbReference>
<dbReference type="PANTHER" id="PTHR46552">
    <property type="entry name" value="NADH-UBIQUINONE OXIDOREDUCTASE CHAIN 2"/>
    <property type="match status" value="1"/>
</dbReference>
<evidence type="ECO:0000256" key="8">
    <source>
        <dbReference type="ARBA" id="ARBA00022692"/>
    </source>
</evidence>
<evidence type="ECO:0000259" key="20">
    <source>
        <dbReference type="Pfam" id="PF00361"/>
    </source>
</evidence>
<keyword evidence="13 18" id="KW-0520">NAD</keyword>
<evidence type="ECO:0000256" key="6">
    <source>
        <dbReference type="ARBA" id="ARBA00022448"/>
    </source>
</evidence>
<keyword evidence="16 18" id="KW-0472">Membrane</keyword>
<dbReference type="CTD" id="72131433"/>
<keyword evidence="6" id="KW-0813">Transport</keyword>
<evidence type="ECO:0000313" key="21">
    <source>
        <dbReference type="EMBL" id="UPI55325.1"/>
    </source>
</evidence>
<name>A0A8T9VUG9_9HEMI</name>
<dbReference type="GeneID" id="72131433"/>
<dbReference type="InterPro" id="IPR001750">
    <property type="entry name" value="ND/Mrp_TM"/>
</dbReference>
<evidence type="ECO:0000256" key="18">
    <source>
        <dbReference type="RuleBase" id="RU003403"/>
    </source>
</evidence>
<feature type="transmembrane region" description="Helical" evidence="18">
    <location>
        <begin position="231"/>
        <end position="253"/>
    </location>
</feature>
<feature type="signal peptide" evidence="19">
    <location>
        <begin position="1"/>
        <end position="19"/>
    </location>
</feature>
<sequence length="326" mass="38591">MYLMFFILLIISILITINSQNWLGMWMGMEINLMMFIPILFKLNNKKSAQSMMLYFLNQSIGSITLLTFLLLNSFFEMSPSLTWGLINNNMMMISLILKMGAAPFHFWLPQMMNFMEWMEMFLLMTLQKIAPLFVISNLKINWIIYMSIIMSAIVGAIGGMNTTSLRKIMAYSSINHLSWMLLLTFNHLQWWKYLIIYSMINLSMCMLFYSHKVYTINQMMNNMPSMTSKYLYASMFLSMGGLPPFLGFMPKWIVIQSTIDNNNIIIISTMIMMSIITLFYYMRLISYMMMNFSTNSKWFKVYNNKYIYMTYINMTLPIYMIMNLI</sequence>
<evidence type="ECO:0000256" key="5">
    <source>
        <dbReference type="ARBA" id="ARBA00021008"/>
    </source>
</evidence>
<evidence type="ECO:0000256" key="17">
    <source>
        <dbReference type="ARBA" id="ARBA00049551"/>
    </source>
</evidence>
<keyword evidence="10 18" id="KW-1278">Translocase</keyword>
<evidence type="ECO:0000256" key="13">
    <source>
        <dbReference type="ARBA" id="ARBA00023027"/>
    </source>
</evidence>
<dbReference type="RefSeq" id="YP_010373798.1">
    <property type="nucleotide sequence ID" value="NC_063140.1"/>
</dbReference>
<comment type="catalytic activity">
    <reaction evidence="17 18">
        <text>a ubiquinone + NADH + 5 H(+)(in) = a ubiquinol + NAD(+) + 4 H(+)(out)</text>
        <dbReference type="Rhea" id="RHEA:29091"/>
        <dbReference type="Rhea" id="RHEA-COMP:9565"/>
        <dbReference type="Rhea" id="RHEA-COMP:9566"/>
        <dbReference type="ChEBI" id="CHEBI:15378"/>
        <dbReference type="ChEBI" id="CHEBI:16389"/>
        <dbReference type="ChEBI" id="CHEBI:17976"/>
        <dbReference type="ChEBI" id="CHEBI:57540"/>
        <dbReference type="ChEBI" id="CHEBI:57945"/>
        <dbReference type="EC" id="7.1.1.2"/>
    </reaction>
</comment>
<reference evidence="21" key="1">
    <citation type="journal article" date="2022" name="Cladistics">
        <title>Diversification of the phytophagous lineages of true bugs (Insecta: Hemiptera: Heteroptera) shortly after that of the flowering plants.</title>
        <authorList>
            <person name="Ye F."/>
            <person name="Kment P."/>
            <person name="Redei D."/>
            <person name="Luo J.Y."/>
            <person name="Wang Y.H."/>
            <person name="Kuechler S.M."/>
            <person name="Zhang W.W."/>
            <person name="Chen P.P."/>
            <person name="Wu H.Y."/>
            <person name="Wu Y.Z."/>
            <person name="Sun X.Y."/>
            <person name="Ding L."/>
            <person name="Wang Y.R."/>
            <person name="Xie Q."/>
        </authorList>
    </citation>
    <scope>NUCLEOTIDE SEQUENCE</scope>
</reference>
<comment type="subcellular location">
    <subcellularLocation>
        <location evidence="2 18">Mitochondrion inner membrane</location>
        <topology evidence="2 18">Multi-pass membrane protein</topology>
    </subcellularLocation>
</comment>
<keyword evidence="9 18" id="KW-0999">Mitochondrion inner membrane</keyword>
<dbReference type="PANTHER" id="PTHR46552:SF1">
    <property type="entry name" value="NADH-UBIQUINONE OXIDOREDUCTASE CHAIN 2"/>
    <property type="match status" value="1"/>
</dbReference>
<keyword evidence="7 18" id="KW-0679">Respiratory chain</keyword>
<organism evidence="21">
    <name type="scientific">Harmostica fulvicornis</name>
    <dbReference type="NCBI Taxonomy" id="2813413"/>
    <lineage>
        <taxon>Eukaryota</taxon>
        <taxon>Metazoa</taxon>
        <taxon>Ecdysozoa</taxon>
        <taxon>Arthropoda</taxon>
        <taxon>Hexapoda</taxon>
        <taxon>Insecta</taxon>
        <taxon>Pterygota</taxon>
        <taxon>Neoptera</taxon>
        <taxon>Paraneoptera</taxon>
        <taxon>Hemiptera</taxon>
        <taxon>Heteroptera</taxon>
        <taxon>Panheteroptera</taxon>
        <taxon>Pentatomomorpha</taxon>
        <taxon>Lygaeoidea</taxon>
        <taxon>Rhyparochromidae</taxon>
        <taxon>Rhyparochrominae</taxon>
        <taxon>Harmostica</taxon>
    </lineage>
</organism>
<evidence type="ECO:0000256" key="7">
    <source>
        <dbReference type="ARBA" id="ARBA00022660"/>
    </source>
</evidence>
<feature type="transmembrane region" description="Helical" evidence="18">
    <location>
        <begin position="307"/>
        <end position="323"/>
    </location>
</feature>
<proteinExistence type="inferred from homology"/>
<evidence type="ECO:0000256" key="12">
    <source>
        <dbReference type="ARBA" id="ARBA00022989"/>
    </source>
</evidence>
<dbReference type="GO" id="GO:0006120">
    <property type="term" value="P:mitochondrial electron transport, NADH to ubiquinone"/>
    <property type="evidence" value="ECO:0007669"/>
    <property type="project" value="InterPro"/>
</dbReference>
<dbReference type="EMBL" id="MW619721">
    <property type="protein sequence ID" value="UPI55325.1"/>
    <property type="molecule type" value="Genomic_DNA"/>
</dbReference>
<evidence type="ECO:0000256" key="2">
    <source>
        <dbReference type="ARBA" id="ARBA00004448"/>
    </source>
</evidence>
<feature type="transmembrane region" description="Helical" evidence="18">
    <location>
        <begin position="55"/>
        <end position="76"/>
    </location>
</feature>
<comment type="function">
    <text evidence="18">Core subunit of the mitochondrial membrane respiratory chain NADH dehydrogenase (Complex I) which catalyzes electron transfer from NADH through the respiratory chain, using ubiquinone as an electron acceptor. Essential for the catalytic activity and assembly of complex I.</text>
</comment>
<dbReference type="AlphaFoldDB" id="A0A8T9VUG9"/>
<evidence type="ECO:0000256" key="19">
    <source>
        <dbReference type="SAM" id="SignalP"/>
    </source>
</evidence>
<dbReference type="EC" id="7.1.1.2" evidence="4 18"/>
<dbReference type="Pfam" id="PF00361">
    <property type="entry name" value="Proton_antipo_M"/>
    <property type="match status" value="1"/>
</dbReference>
<dbReference type="InterPro" id="IPR003917">
    <property type="entry name" value="NADH_UbQ_OxRdtase_chain2"/>
</dbReference>
<feature type="domain" description="NADH:quinone oxidoreductase/Mrp antiporter transmembrane" evidence="20">
    <location>
        <begin position="19"/>
        <end position="278"/>
    </location>
</feature>
<evidence type="ECO:0000256" key="3">
    <source>
        <dbReference type="ARBA" id="ARBA00007012"/>
    </source>
</evidence>
<feature type="transmembrane region" description="Helical" evidence="18">
    <location>
        <begin position="26"/>
        <end position="43"/>
    </location>
</feature>
<dbReference type="GO" id="GO:0008137">
    <property type="term" value="F:NADH dehydrogenase (ubiquinone) activity"/>
    <property type="evidence" value="ECO:0007669"/>
    <property type="project" value="UniProtKB-EC"/>
</dbReference>
<comment type="function">
    <text evidence="1">Core subunit of the mitochondrial membrane respiratory chain NADH dehydrogenase (Complex I) that is believed to belong to the minimal assembly required for catalysis. Complex I functions in the transfer of electrons from NADH to the respiratory chain. The immediate electron acceptor for the enzyme is believed to be ubiquinone.</text>
</comment>
<keyword evidence="19" id="KW-0732">Signal</keyword>
<evidence type="ECO:0000256" key="15">
    <source>
        <dbReference type="ARBA" id="ARBA00023128"/>
    </source>
</evidence>
<evidence type="ECO:0000256" key="4">
    <source>
        <dbReference type="ARBA" id="ARBA00012944"/>
    </source>
</evidence>
<feature type="transmembrane region" description="Helical" evidence="18">
    <location>
        <begin position="143"/>
        <end position="162"/>
    </location>
</feature>
<dbReference type="PRINTS" id="PR01436">
    <property type="entry name" value="NADHDHGNASE2"/>
</dbReference>
<protein>
    <recommendedName>
        <fullName evidence="5 18">NADH-ubiquinone oxidoreductase chain 2</fullName>
        <ecNumber evidence="4 18">7.1.1.2</ecNumber>
    </recommendedName>
</protein>
<evidence type="ECO:0000256" key="10">
    <source>
        <dbReference type="ARBA" id="ARBA00022967"/>
    </source>
</evidence>
<accession>A0A8T9VUG9</accession>
<evidence type="ECO:0000256" key="11">
    <source>
        <dbReference type="ARBA" id="ARBA00022982"/>
    </source>
</evidence>
<evidence type="ECO:0000256" key="14">
    <source>
        <dbReference type="ARBA" id="ARBA00023075"/>
    </source>
</evidence>
<keyword evidence="8 18" id="KW-0812">Transmembrane</keyword>
<comment type="similarity">
    <text evidence="3 18">Belongs to the complex I subunit 2 family.</text>
</comment>
<evidence type="ECO:0000256" key="16">
    <source>
        <dbReference type="ARBA" id="ARBA00023136"/>
    </source>
</evidence>
<keyword evidence="14 18" id="KW-0830">Ubiquinone</keyword>
<geneLocation type="mitochondrion" evidence="21"/>
<feature type="transmembrane region" description="Helical" evidence="18">
    <location>
        <begin position="91"/>
        <end position="109"/>
    </location>
</feature>
<feature type="transmembrane region" description="Helical" evidence="18">
    <location>
        <begin position="265"/>
        <end position="286"/>
    </location>
</feature>
<keyword evidence="12 18" id="KW-1133">Transmembrane helix</keyword>
<keyword evidence="11 18" id="KW-0249">Electron transport</keyword>
<keyword evidence="15 18" id="KW-0496">Mitochondrion</keyword>
<feature type="transmembrane region" description="Helical" evidence="18">
    <location>
        <begin position="192"/>
        <end position="210"/>
    </location>
</feature>